<feature type="region of interest" description="Disordered" evidence="8">
    <location>
        <begin position="28"/>
        <end position="85"/>
    </location>
</feature>
<dbReference type="GO" id="GO:0006508">
    <property type="term" value="P:proteolysis"/>
    <property type="evidence" value="ECO:0007669"/>
    <property type="project" value="UniProtKB-KW"/>
</dbReference>
<keyword evidence="5" id="KW-0862">Zinc</keyword>
<feature type="compositionally biased region" description="Acidic residues" evidence="8">
    <location>
        <begin position="38"/>
        <end position="79"/>
    </location>
</feature>
<evidence type="ECO:0000259" key="11">
    <source>
        <dbReference type="Pfam" id="PF16187"/>
    </source>
</evidence>
<dbReference type="InterPro" id="IPR011249">
    <property type="entry name" value="Metalloenz_LuxS/M16"/>
</dbReference>
<dbReference type="EMBL" id="HBIS01001758">
    <property type="protein sequence ID" value="CAE0607735.1"/>
    <property type="molecule type" value="Transcribed_RNA"/>
</dbReference>
<dbReference type="GO" id="GO:0004222">
    <property type="term" value="F:metalloendopeptidase activity"/>
    <property type="evidence" value="ECO:0007669"/>
    <property type="project" value="InterPro"/>
</dbReference>
<proteinExistence type="inferred from homology"/>
<keyword evidence="2" id="KW-0645">Protease</keyword>
<dbReference type="GO" id="GO:0005737">
    <property type="term" value="C:cytoplasm"/>
    <property type="evidence" value="ECO:0007669"/>
    <property type="project" value="UniProtKB-ARBA"/>
</dbReference>
<dbReference type="FunFam" id="3.30.830.10:FF:000005">
    <property type="entry name" value="nardilysin isoform X1"/>
    <property type="match status" value="1"/>
</dbReference>
<keyword evidence="3" id="KW-0479">Metal-binding</keyword>
<keyword evidence="6" id="KW-0482">Metalloprotease</keyword>
<comment type="similarity">
    <text evidence="1 7">Belongs to the peptidase M16 family.</text>
</comment>
<evidence type="ECO:0000256" key="1">
    <source>
        <dbReference type="ARBA" id="ARBA00007261"/>
    </source>
</evidence>
<evidence type="ECO:0000256" key="4">
    <source>
        <dbReference type="ARBA" id="ARBA00022801"/>
    </source>
</evidence>
<protein>
    <recommendedName>
        <fullName evidence="14">Nardilysin-like</fullName>
    </recommendedName>
</protein>
<feature type="domain" description="Peptidase M16 middle/third" evidence="11">
    <location>
        <begin position="424"/>
        <end position="723"/>
    </location>
</feature>
<evidence type="ECO:0000259" key="12">
    <source>
        <dbReference type="Pfam" id="PF22456"/>
    </source>
</evidence>
<evidence type="ECO:0000256" key="8">
    <source>
        <dbReference type="SAM" id="MobiDB-lite"/>
    </source>
</evidence>
<dbReference type="InterPro" id="IPR054734">
    <property type="entry name" value="PqqF-like_C_4"/>
</dbReference>
<dbReference type="InterPro" id="IPR050626">
    <property type="entry name" value="Peptidase_M16"/>
</dbReference>
<dbReference type="PANTHER" id="PTHR43690">
    <property type="entry name" value="NARDILYSIN"/>
    <property type="match status" value="1"/>
</dbReference>
<evidence type="ECO:0000256" key="5">
    <source>
        <dbReference type="ARBA" id="ARBA00022833"/>
    </source>
</evidence>
<evidence type="ECO:0000259" key="9">
    <source>
        <dbReference type="Pfam" id="PF00675"/>
    </source>
</evidence>
<dbReference type="InterPro" id="IPR032632">
    <property type="entry name" value="Peptidase_M16_M"/>
</dbReference>
<dbReference type="Gene3D" id="3.30.830.10">
    <property type="entry name" value="Metalloenzyme, LuxS/M16 peptidase-like"/>
    <property type="match status" value="4"/>
</dbReference>
<dbReference type="PROSITE" id="PS00143">
    <property type="entry name" value="INSULINASE"/>
    <property type="match status" value="1"/>
</dbReference>
<evidence type="ECO:0000259" key="10">
    <source>
        <dbReference type="Pfam" id="PF05193"/>
    </source>
</evidence>
<dbReference type="SUPFAM" id="SSF63411">
    <property type="entry name" value="LuxS/MPP-like metallohydrolase"/>
    <property type="match status" value="4"/>
</dbReference>
<evidence type="ECO:0000313" key="13">
    <source>
        <dbReference type="EMBL" id="CAE0607735.1"/>
    </source>
</evidence>
<evidence type="ECO:0000256" key="3">
    <source>
        <dbReference type="ARBA" id="ARBA00022723"/>
    </source>
</evidence>
<gene>
    <name evidence="13" type="ORF">PSAL00342_LOCUS1552</name>
</gene>
<dbReference type="InterPro" id="IPR011765">
    <property type="entry name" value="Pept_M16_N"/>
</dbReference>
<feature type="domain" description="Peptidase M16 N-terminal" evidence="9">
    <location>
        <begin position="80"/>
        <end position="209"/>
    </location>
</feature>
<sequence>MRVTPAAPPCDRRTYLRMDMDNGMKVLLISDPEMMTKDDDDDDQVGEDEGEETSDDDGDDGDDDDDDDEEVDMDEEEPSEGEKKAAAAMVCWNGSFADPEQAQGLSHFLEHMLFMGSEKFPDENEYDAFITIHGGFSNAFTEAEYTCYHFDVQPKHLYAGLDRFAQFFIQPLMKEDSTEREVQAVDSEFFQALQSDACRLAQVRSHTAKEGHIYTKFMWGNKKSLVDDPEQNGVNVRSLLLDHYNRTYSAQRMCLCILGGEDLQTMERWVKELFGNVKPASEPLPDYSGCGFPYEGGMLYKVPGVKEGHGLHMLFQLPSLEDHYSSKPDEYLSHLIGHEGKGSVLALLKEKGWASDLSAGVAEEGCSKNSLAYMFSIDIMLTEQGLFHHMEIVGLIFQYLAMLRSHDPQEWVFREIQSMSDLKFMYFEEEDPADYTVRLAAGLNKYAAEHCVSGEYLHMEWRPDLVTQLLHKFLTPENCRIDIVSHSFGESTEDKGDMPLEPWFNVPFTFEIIDPKVLVDWKQPSFVDASFALPGPNVFIPRSFDLICDKHGHAESLDLDASWDSVPLSPSVIHESAGLRVWHKLDARHRTPRATFFLAIDTLLDKEDPHLAVVMMLFTRLVEDKLQEVMYMADLAGLQSTFRSEGTRMELRAEGFSDRMPILVSTMVHEIVSHCPTESRFLLIKEILLRDLKNALMKPRKHATHLRRNLLVEKTTALEDLIKSLEEARFGDVYLVATKLLQDNHIEMLIQGNINQSSALKLALDVREMFTGSRILAAERQADRVLQLKEKRVIRHRVSVVNPDEKNSAVENYYMVGPETLETRVLVDLIDQMTIEPAYNQLRTLEQLGYTVGSGTRLTHGVLGFVVFVQSNQYHPQHLDERIEAFLVQFGDMLATMDQEEFQRHVEALVSLKTQKDKCLYDEAIRWWDHIWNRNYELTWREKQIERLKVTTLPEVQNFYKQVLHHSSKARKKLTVQVHGCDHAIVYDDPNKTMHDVECIRSFKRAQPMWHPVYHG</sequence>
<dbReference type="PANTHER" id="PTHR43690:SF18">
    <property type="entry name" value="INSULIN-DEGRADING ENZYME-RELATED"/>
    <property type="match status" value="1"/>
</dbReference>
<feature type="domain" description="Peptidase M16 C-terminal" evidence="10">
    <location>
        <begin position="240"/>
        <end position="418"/>
    </location>
</feature>
<evidence type="ECO:0000256" key="7">
    <source>
        <dbReference type="RuleBase" id="RU004447"/>
    </source>
</evidence>
<evidence type="ECO:0000256" key="2">
    <source>
        <dbReference type="ARBA" id="ARBA00022670"/>
    </source>
</evidence>
<dbReference type="Pfam" id="PF00675">
    <property type="entry name" value="Peptidase_M16"/>
    <property type="match status" value="1"/>
</dbReference>
<organism evidence="13">
    <name type="scientific">Picocystis salinarum</name>
    <dbReference type="NCBI Taxonomy" id="88271"/>
    <lineage>
        <taxon>Eukaryota</taxon>
        <taxon>Viridiplantae</taxon>
        <taxon>Chlorophyta</taxon>
        <taxon>Picocystophyceae</taxon>
        <taxon>Picocystales</taxon>
        <taxon>Picocystaceae</taxon>
        <taxon>Picocystis</taxon>
    </lineage>
</organism>
<dbReference type="GO" id="GO:0046872">
    <property type="term" value="F:metal ion binding"/>
    <property type="evidence" value="ECO:0007669"/>
    <property type="project" value="UniProtKB-KW"/>
</dbReference>
<dbReference type="Pfam" id="PF16187">
    <property type="entry name" value="Peptidase_M16_M"/>
    <property type="match status" value="1"/>
</dbReference>
<dbReference type="AlphaFoldDB" id="A0A7S3UCL5"/>
<dbReference type="InterPro" id="IPR007863">
    <property type="entry name" value="Peptidase_M16_C"/>
</dbReference>
<dbReference type="InterPro" id="IPR001431">
    <property type="entry name" value="Pept_M16_Zn_BS"/>
</dbReference>
<dbReference type="Pfam" id="PF05193">
    <property type="entry name" value="Peptidase_M16_C"/>
    <property type="match status" value="1"/>
</dbReference>
<reference evidence="13" key="1">
    <citation type="submission" date="2021-01" db="EMBL/GenBank/DDBJ databases">
        <authorList>
            <person name="Corre E."/>
            <person name="Pelletier E."/>
            <person name="Niang G."/>
            <person name="Scheremetjew M."/>
            <person name="Finn R."/>
            <person name="Kale V."/>
            <person name="Holt S."/>
            <person name="Cochrane G."/>
            <person name="Meng A."/>
            <person name="Brown T."/>
            <person name="Cohen L."/>
        </authorList>
    </citation>
    <scope>NUCLEOTIDE SEQUENCE</scope>
    <source>
        <strain evidence="13">CCMP1897</strain>
    </source>
</reference>
<evidence type="ECO:0000256" key="6">
    <source>
        <dbReference type="ARBA" id="ARBA00023049"/>
    </source>
</evidence>
<evidence type="ECO:0008006" key="14">
    <source>
        <dbReference type="Google" id="ProtNLM"/>
    </source>
</evidence>
<feature type="domain" description="Coenzyme PQQ synthesis protein F-like C-terminal lobe" evidence="12">
    <location>
        <begin position="829"/>
        <end position="928"/>
    </location>
</feature>
<name>A0A7S3UCL5_9CHLO</name>
<keyword evidence="4" id="KW-0378">Hydrolase</keyword>
<dbReference type="Pfam" id="PF22456">
    <property type="entry name" value="PqqF-like_C_4"/>
    <property type="match status" value="1"/>
</dbReference>
<accession>A0A7S3UCL5</accession>